<dbReference type="PROSITE" id="PS00624">
    <property type="entry name" value="GMC_OXRED_2"/>
    <property type="match status" value="1"/>
</dbReference>
<dbReference type="GO" id="GO:0016614">
    <property type="term" value="F:oxidoreductase activity, acting on CH-OH group of donors"/>
    <property type="evidence" value="ECO:0007669"/>
    <property type="project" value="InterPro"/>
</dbReference>
<evidence type="ECO:0000259" key="7">
    <source>
        <dbReference type="PROSITE" id="PS00623"/>
    </source>
</evidence>
<dbReference type="AlphaFoldDB" id="V8QYQ6"/>
<dbReference type="Gene3D" id="3.50.50.60">
    <property type="entry name" value="FAD/NAD(P)-binding domain"/>
    <property type="match status" value="1"/>
</dbReference>
<comment type="similarity">
    <text evidence="2 6">Belongs to the GMC oxidoreductase family.</text>
</comment>
<dbReference type="InterPro" id="IPR007867">
    <property type="entry name" value="GMC_OxRtase_C"/>
</dbReference>
<keyword evidence="10" id="KW-1185">Reference proteome</keyword>
<dbReference type="PIRSF" id="PIRSF000137">
    <property type="entry name" value="Alcohol_oxidase"/>
    <property type="match status" value="1"/>
</dbReference>
<dbReference type="PROSITE" id="PS00623">
    <property type="entry name" value="GMC_OXRED_1"/>
    <property type="match status" value="1"/>
</dbReference>
<dbReference type="PATRIC" id="fig|1424334.3.peg.590"/>
<feature type="domain" description="Glucose-methanol-choline oxidoreductase N-terminal" evidence="8">
    <location>
        <begin position="255"/>
        <end position="269"/>
    </location>
</feature>
<dbReference type="PANTHER" id="PTHR11552:SF147">
    <property type="entry name" value="CHOLINE DEHYDROGENASE, MITOCHONDRIAL"/>
    <property type="match status" value="1"/>
</dbReference>
<feature type="binding site" evidence="5">
    <location>
        <begin position="90"/>
        <end position="93"/>
    </location>
    <ligand>
        <name>FAD</name>
        <dbReference type="ChEBI" id="CHEBI:57692"/>
    </ligand>
</feature>
<keyword evidence="4 5" id="KW-0274">FAD</keyword>
<name>V8QYQ6_9BURK</name>
<dbReference type="InterPro" id="IPR012132">
    <property type="entry name" value="GMC_OxRdtase"/>
</dbReference>
<dbReference type="SUPFAM" id="SSF51905">
    <property type="entry name" value="FAD/NAD(P)-binding domain"/>
    <property type="match status" value="1"/>
</dbReference>
<comment type="caution">
    <text evidence="9">The sequence shown here is derived from an EMBL/GenBank/DDBJ whole genome shotgun (WGS) entry which is preliminary data.</text>
</comment>
<dbReference type="InterPro" id="IPR000172">
    <property type="entry name" value="GMC_OxRdtase_N"/>
</dbReference>
<dbReference type="EMBL" id="AYXT01000001">
    <property type="protein sequence ID" value="ETF04144.1"/>
    <property type="molecule type" value="Genomic_DNA"/>
</dbReference>
<evidence type="ECO:0000313" key="10">
    <source>
        <dbReference type="Proteomes" id="UP000018733"/>
    </source>
</evidence>
<dbReference type="eggNOG" id="COG2303">
    <property type="taxonomic scope" value="Bacteria"/>
</dbReference>
<evidence type="ECO:0000259" key="8">
    <source>
        <dbReference type="PROSITE" id="PS00624"/>
    </source>
</evidence>
<dbReference type="Gene3D" id="3.30.560.10">
    <property type="entry name" value="Glucose Oxidase, domain 3"/>
    <property type="match status" value="1"/>
</dbReference>
<evidence type="ECO:0000256" key="6">
    <source>
        <dbReference type="RuleBase" id="RU003968"/>
    </source>
</evidence>
<keyword evidence="3 6" id="KW-0285">Flavoprotein</keyword>
<evidence type="ECO:0000256" key="5">
    <source>
        <dbReference type="PIRSR" id="PIRSR000137-2"/>
    </source>
</evidence>
<reference evidence="9 10" key="1">
    <citation type="journal article" date="2014" name="Genome Announc.">
        <title>Draft Genome Sequence of Advenella kashmirensis Strain W13003, a Polycyclic Aromatic Hydrocarbon-Degrading Bacterium.</title>
        <authorList>
            <person name="Wang X."/>
            <person name="Jin D."/>
            <person name="Zhou L."/>
            <person name="Wu L."/>
            <person name="An W."/>
            <person name="Zhao L."/>
        </authorList>
    </citation>
    <scope>NUCLEOTIDE SEQUENCE [LARGE SCALE GENOMIC DNA]</scope>
    <source>
        <strain evidence="9 10">W13003</strain>
    </source>
</reference>
<dbReference type="STRING" id="1424334.W822_02945"/>
<evidence type="ECO:0000256" key="4">
    <source>
        <dbReference type="ARBA" id="ARBA00022827"/>
    </source>
</evidence>
<dbReference type="Pfam" id="PF05199">
    <property type="entry name" value="GMC_oxred_C"/>
    <property type="match status" value="1"/>
</dbReference>
<proteinExistence type="inferred from homology"/>
<dbReference type="Proteomes" id="UP000018733">
    <property type="component" value="Unassembled WGS sequence"/>
</dbReference>
<organism evidence="9 10">
    <name type="scientific">Advenella kashmirensis W13003</name>
    <dbReference type="NCBI Taxonomy" id="1424334"/>
    <lineage>
        <taxon>Bacteria</taxon>
        <taxon>Pseudomonadati</taxon>
        <taxon>Pseudomonadota</taxon>
        <taxon>Betaproteobacteria</taxon>
        <taxon>Burkholderiales</taxon>
        <taxon>Alcaligenaceae</taxon>
    </lineage>
</organism>
<sequence length="538" mass="58672">MATYDYVIVGGGTAACVLAYRLGEHGKSVCVLEAGPADNSIWTRIPAGFTRLLRNPRFSWQFEFAGSDGTNGRTTHLVQGRTLGGSSAINGAVYSRGQAADFDLWEAAGNPGWSYQDVLPFFKKSERFIGEADDHYRGREGPIPVTVTDWRDPLCEAFLDGAGQVGIMRNADYNGQDQEGIGYCQSVIEGGRRWSAAHAYLHPARKAYGTHILTNTVVSRILIKHNRATGVLCHRRDSGEPVQINARAEVLVCAGTIGSPKLLQLSGIGSPALLKRYGIEVVNPLHGVGENLHDHYCPRLVARARRDVDSINVRVRGLPLAKEILAWLRKQPSILSISPILLYGFGKTQPDLRSPDFALSFMPANYAQGVIGHIDDKPGMTCGAWQLRPQSRGYVRITSGDASKTPVIQPKFLDHEVDKYTVVQALKCARSVFASEPMQRFVNMELLPGNDVQTDDEILDYARQYGSTGYHVVGTCAMGPRSNQSAVVDNRLRVHGLHGLRVVDASVMPAITSANTCAATLMIAEKAADMILNEETGI</sequence>
<dbReference type="OrthoDB" id="9785276at2"/>
<dbReference type="HOGENOM" id="CLU_002865_7_1_4"/>
<evidence type="ECO:0000256" key="3">
    <source>
        <dbReference type="ARBA" id="ARBA00022630"/>
    </source>
</evidence>
<evidence type="ECO:0000313" key="9">
    <source>
        <dbReference type="EMBL" id="ETF04144.1"/>
    </source>
</evidence>
<comment type="cofactor">
    <cofactor evidence="1 5">
        <name>FAD</name>
        <dbReference type="ChEBI" id="CHEBI:57692"/>
    </cofactor>
</comment>
<feature type="domain" description="Glucose-methanol-choline oxidoreductase N-terminal" evidence="7">
    <location>
        <begin position="80"/>
        <end position="103"/>
    </location>
</feature>
<gene>
    <name evidence="9" type="ORF">W822_02945</name>
</gene>
<evidence type="ECO:0000256" key="1">
    <source>
        <dbReference type="ARBA" id="ARBA00001974"/>
    </source>
</evidence>
<feature type="binding site" evidence="5">
    <location>
        <position position="218"/>
    </location>
    <ligand>
        <name>FAD</name>
        <dbReference type="ChEBI" id="CHEBI:57692"/>
    </ligand>
</feature>
<dbReference type="RefSeq" id="WP_024003656.1">
    <property type="nucleotide sequence ID" value="NZ_KI650979.1"/>
</dbReference>
<protein>
    <submittedName>
        <fullName evidence="9">Choline dehydrogenase</fullName>
    </submittedName>
</protein>
<accession>V8QYQ6</accession>
<dbReference type="GO" id="GO:0050660">
    <property type="term" value="F:flavin adenine dinucleotide binding"/>
    <property type="evidence" value="ECO:0007669"/>
    <property type="project" value="InterPro"/>
</dbReference>
<dbReference type="Pfam" id="PF00732">
    <property type="entry name" value="GMC_oxred_N"/>
    <property type="match status" value="1"/>
</dbReference>
<dbReference type="PANTHER" id="PTHR11552">
    <property type="entry name" value="GLUCOSE-METHANOL-CHOLINE GMC OXIDOREDUCTASE"/>
    <property type="match status" value="1"/>
</dbReference>
<dbReference type="SUPFAM" id="SSF54373">
    <property type="entry name" value="FAD-linked reductases, C-terminal domain"/>
    <property type="match status" value="1"/>
</dbReference>
<dbReference type="InterPro" id="IPR036188">
    <property type="entry name" value="FAD/NAD-bd_sf"/>
</dbReference>
<evidence type="ECO:0000256" key="2">
    <source>
        <dbReference type="ARBA" id="ARBA00010790"/>
    </source>
</evidence>